<dbReference type="OrthoDB" id="3283619at2"/>
<dbReference type="AlphaFoldDB" id="A0A378TK07"/>
<organism evidence="2 3">
    <name type="scientific">Mycolicibacterium tokaiense</name>
    <dbReference type="NCBI Taxonomy" id="39695"/>
    <lineage>
        <taxon>Bacteria</taxon>
        <taxon>Bacillati</taxon>
        <taxon>Actinomycetota</taxon>
        <taxon>Actinomycetes</taxon>
        <taxon>Mycobacteriales</taxon>
        <taxon>Mycobacteriaceae</taxon>
        <taxon>Mycolicibacterium</taxon>
    </lineage>
</organism>
<feature type="domain" description="Polysaccharide biosynthesis enzyme WcbI" evidence="1">
    <location>
        <begin position="28"/>
        <end position="228"/>
    </location>
</feature>
<accession>A0A378TK07</accession>
<evidence type="ECO:0000259" key="1">
    <source>
        <dbReference type="Pfam" id="PF18588"/>
    </source>
</evidence>
<gene>
    <name evidence="2" type="ORF">NCTC10821_03681</name>
</gene>
<dbReference type="InterPro" id="IPR041307">
    <property type="entry name" value="WcbI"/>
</dbReference>
<protein>
    <recommendedName>
        <fullName evidence="1">Polysaccharide biosynthesis enzyme WcbI domain-containing protein</fullName>
    </recommendedName>
</protein>
<keyword evidence="3" id="KW-1185">Reference proteome</keyword>
<evidence type="ECO:0000313" key="2">
    <source>
        <dbReference type="EMBL" id="STZ60143.1"/>
    </source>
</evidence>
<dbReference type="RefSeq" id="WP_115279410.1">
    <property type="nucleotide sequence ID" value="NZ_AP022600.1"/>
</dbReference>
<dbReference type="Pfam" id="PF18588">
    <property type="entry name" value="WcbI"/>
    <property type="match status" value="1"/>
</dbReference>
<sequence length="316" mass="34609">MSSDPGRTWHYRDFYRPAGTPAAEDLPLWLVVGNCQAEALRQVLDAVPNRPYRTARIPPVHELTAADLPHLRRLLSETAVLVSQPIRDDYRDLPIGTAQLGAALPPGATTVRWPVIRFSGLHPFQVIVRHPADRSVTPPVVPYHDLRTLVAARDGLDVDDLWDVEVPPAAIRAVAQASVAELARRERRDTDVGVSDVLARHGAGAAHTINHPGNPVLGDLAARILAVRDVDAVVPDPPRVLLSSVYAPLETRVLSALGIEAPAREQWTVQGLPVSPQQVHITQLLWYRENPDYITLAEQRHHVVLDLLGLNPAGVS</sequence>
<reference evidence="2 3" key="1">
    <citation type="submission" date="2018-06" db="EMBL/GenBank/DDBJ databases">
        <authorList>
            <consortium name="Pathogen Informatics"/>
            <person name="Doyle S."/>
        </authorList>
    </citation>
    <scope>NUCLEOTIDE SEQUENCE [LARGE SCALE GENOMIC DNA]</scope>
    <source>
        <strain evidence="2 3">NCTC10821</strain>
    </source>
</reference>
<name>A0A378TK07_9MYCO</name>
<evidence type="ECO:0000313" key="3">
    <source>
        <dbReference type="Proteomes" id="UP000254978"/>
    </source>
</evidence>
<dbReference type="Proteomes" id="UP000254978">
    <property type="component" value="Unassembled WGS sequence"/>
</dbReference>
<dbReference type="EMBL" id="UGQT01000001">
    <property type="protein sequence ID" value="STZ60143.1"/>
    <property type="molecule type" value="Genomic_DNA"/>
</dbReference>
<dbReference type="Gene3D" id="3.40.50.12080">
    <property type="match status" value="2"/>
</dbReference>
<proteinExistence type="predicted"/>